<dbReference type="Gene3D" id="2.20.200.10">
    <property type="entry name" value="Outer membrane efflux proteins (OEP)"/>
    <property type="match status" value="1"/>
</dbReference>
<evidence type="ECO:0000256" key="3">
    <source>
        <dbReference type="SAM" id="Coils"/>
    </source>
</evidence>
<dbReference type="RefSeq" id="WP_380802309.1">
    <property type="nucleotide sequence ID" value="NZ_JBHSFZ010000004.1"/>
</dbReference>
<dbReference type="EMBL" id="JBHSFZ010000004">
    <property type="protein sequence ID" value="MFC4593093.1"/>
    <property type="molecule type" value="Genomic_DNA"/>
</dbReference>
<proteinExistence type="inferred from homology"/>
<feature type="coiled-coil region" evidence="3">
    <location>
        <begin position="350"/>
        <end position="399"/>
    </location>
</feature>
<comment type="caution">
    <text evidence="4">The sequence shown here is derived from an EMBL/GenBank/DDBJ whole genome shotgun (WGS) entry which is preliminary data.</text>
</comment>
<keyword evidence="2" id="KW-0449">Lipoprotein</keyword>
<reference evidence="5" key="1">
    <citation type="journal article" date="2019" name="Int. J. Syst. Evol. Microbiol.">
        <title>The Global Catalogue of Microorganisms (GCM) 10K type strain sequencing project: providing services to taxonomists for standard genome sequencing and annotation.</title>
        <authorList>
            <consortium name="The Broad Institute Genomics Platform"/>
            <consortium name="The Broad Institute Genome Sequencing Center for Infectious Disease"/>
            <person name="Wu L."/>
            <person name="Ma J."/>
        </authorList>
    </citation>
    <scope>NUCLEOTIDE SEQUENCE [LARGE SCALE GENOMIC DNA]</scope>
    <source>
        <strain evidence="5">NBRC 103632</strain>
    </source>
</reference>
<keyword evidence="2" id="KW-0472">Membrane</keyword>
<dbReference type="NCBIfam" id="TIGR01845">
    <property type="entry name" value="outer_NodT"/>
    <property type="match status" value="1"/>
</dbReference>
<name>A0ABV9EVA7_9SPHN</name>
<keyword evidence="2" id="KW-1134">Transmembrane beta strand</keyword>
<comment type="subcellular location">
    <subcellularLocation>
        <location evidence="2">Cell membrane</location>
        <topology evidence="2">Lipid-anchor</topology>
    </subcellularLocation>
</comment>
<dbReference type="PANTHER" id="PTHR30203:SF25">
    <property type="entry name" value="OUTER MEMBRANE PROTEIN-RELATED"/>
    <property type="match status" value="1"/>
</dbReference>
<dbReference type="SUPFAM" id="SSF56954">
    <property type="entry name" value="Outer membrane efflux proteins (OEP)"/>
    <property type="match status" value="1"/>
</dbReference>
<keyword evidence="2" id="KW-0812">Transmembrane</keyword>
<comment type="similarity">
    <text evidence="1 2">Belongs to the outer membrane factor (OMF) (TC 1.B.17) family.</text>
</comment>
<organism evidence="4 5">
    <name type="scientific">Sphingobium tyrosinilyticum</name>
    <dbReference type="NCBI Taxonomy" id="2715436"/>
    <lineage>
        <taxon>Bacteria</taxon>
        <taxon>Pseudomonadati</taxon>
        <taxon>Pseudomonadota</taxon>
        <taxon>Alphaproteobacteria</taxon>
        <taxon>Sphingomonadales</taxon>
        <taxon>Sphingomonadaceae</taxon>
        <taxon>Sphingobium</taxon>
    </lineage>
</organism>
<dbReference type="Pfam" id="PF02321">
    <property type="entry name" value="OEP"/>
    <property type="match status" value="2"/>
</dbReference>
<dbReference type="Proteomes" id="UP001595957">
    <property type="component" value="Unassembled WGS sequence"/>
</dbReference>
<keyword evidence="3" id="KW-0175">Coiled coil</keyword>
<dbReference type="InterPro" id="IPR003423">
    <property type="entry name" value="OMP_efflux"/>
</dbReference>
<gene>
    <name evidence="4" type="ORF">ACFO3E_02635</name>
</gene>
<keyword evidence="2" id="KW-0564">Palmitate</keyword>
<dbReference type="PANTHER" id="PTHR30203">
    <property type="entry name" value="OUTER MEMBRANE CATION EFFLUX PROTEIN"/>
    <property type="match status" value="1"/>
</dbReference>
<feature type="chain" id="PRO_5044979532" evidence="2">
    <location>
        <begin position="20"/>
        <end position="474"/>
    </location>
</feature>
<keyword evidence="2" id="KW-0732">Signal</keyword>
<evidence type="ECO:0000256" key="1">
    <source>
        <dbReference type="ARBA" id="ARBA00007613"/>
    </source>
</evidence>
<keyword evidence="5" id="KW-1185">Reference proteome</keyword>
<evidence type="ECO:0000256" key="2">
    <source>
        <dbReference type="RuleBase" id="RU362097"/>
    </source>
</evidence>
<feature type="signal peptide" evidence="2">
    <location>
        <begin position="1"/>
        <end position="19"/>
    </location>
</feature>
<dbReference type="Gene3D" id="1.20.1600.10">
    <property type="entry name" value="Outer membrane efflux proteins (OEP)"/>
    <property type="match status" value="1"/>
</dbReference>
<evidence type="ECO:0000313" key="4">
    <source>
        <dbReference type="EMBL" id="MFC4593093.1"/>
    </source>
</evidence>
<dbReference type="PROSITE" id="PS51257">
    <property type="entry name" value="PROKAR_LIPOPROTEIN"/>
    <property type="match status" value="1"/>
</dbReference>
<accession>A0ABV9EVA7</accession>
<evidence type="ECO:0000313" key="5">
    <source>
        <dbReference type="Proteomes" id="UP001595957"/>
    </source>
</evidence>
<dbReference type="InterPro" id="IPR010131">
    <property type="entry name" value="MdtP/NodT-like"/>
</dbReference>
<sequence length="474" mass="50395">MRYKSALLFAPLLTAACTAGPDYHGPVAATPATPPSFVRGDASTGLLEAAQPWWTALHDPILDQLMNQALSANPRLDAAAARIRQARSSLRQRKAGGLPTINGSALYAKARLPGQSEDGDATTLDLYNLGFDASWELDLFGGHHRAVEAARADVEGSEASLDVARVSLSAEVAQSYVDLRDRQQRLALGTQALALQDEEVALTRQRFERGTIAHGDLLQQEFDRDGARARLSPIRAEVDALKDKLAILTGAAPGTLDALLDPPALPPLPPAQVAVGDPAALLQRRPDIRAAERKLAAQTARIGVADAARFPHISFLGLIGLGGSSPEDLVDLDKFTVAAVPRISWSFLDFGKARARINAAEAQRDEAAANYRAAVLTALQDAEGALSRFQRQRESLADLVRAEQQAKAAAELARQRSEAGTISIINYRITQRQALGATQAKVEAMAALTGSFISLQKALGLGWQGVGSAAPAVR</sequence>
<protein>
    <submittedName>
        <fullName evidence="4">Efflux transporter outer membrane subunit</fullName>
    </submittedName>
</protein>